<evidence type="ECO:0000256" key="5">
    <source>
        <dbReference type="ARBA" id="ARBA00023033"/>
    </source>
</evidence>
<evidence type="ECO:0000259" key="6">
    <source>
        <dbReference type="Pfam" id="PF01494"/>
    </source>
</evidence>
<reference evidence="7 8" key="1">
    <citation type="submission" date="2023-11" db="EMBL/GenBank/DDBJ databases">
        <title>An acidophilic fungus is an integral part of prey digestion in a carnivorous sundew plant.</title>
        <authorList>
            <person name="Tsai I.J."/>
        </authorList>
    </citation>
    <scope>NUCLEOTIDE SEQUENCE [LARGE SCALE GENOMIC DNA]</scope>
    <source>
        <strain evidence="7">169a</strain>
    </source>
</reference>
<dbReference type="PRINTS" id="PR00420">
    <property type="entry name" value="RNGMNOXGNASE"/>
</dbReference>
<evidence type="ECO:0000313" key="7">
    <source>
        <dbReference type="EMBL" id="WPH03436.1"/>
    </source>
</evidence>
<dbReference type="SUPFAM" id="SSF51905">
    <property type="entry name" value="FAD/NAD(P)-binding domain"/>
    <property type="match status" value="1"/>
</dbReference>
<sequence length="401" mass="44375">MGSIGQPSQRVLIIGAGITGLLIAQGLEQAGIPYAVFESEDASATRRREWTMVVHWGLPLLEELLPEHLSKRLSETYPNPSLDYHAYPNNTHRLYDGNTGEMMLERGVDGRIVRVSRRKLRALCREGIEIKFGHALDKIVFDDVDGTVTAQFANGAKETGSLIVGADGAHSAVRRELFGPEKGSATPLDLTFLALTARYSDPEKARFVAAAHPVFCVVAADDGIVFMAIQDVPDPERPETWAIQLYMNWQGKDESTTTNEERQKDMRRRASKLAEPFRSAFLWLPEDMEIKYNDLAAWVPSPWDSHDGRVTLAGDAAHAMPPHRGQGLNQAIQDAQNLVEAMKTIQQSGDHQPAIVQAYSDEVVERGGKETRLSLEASRSITLEAFKKGPWVKHGLGKVSE</sequence>
<dbReference type="Proteomes" id="UP001303373">
    <property type="component" value="Chromosome 10"/>
</dbReference>
<keyword evidence="5" id="KW-0503">Monooxygenase</keyword>
<dbReference type="Pfam" id="PF01494">
    <property type="entry name" value="FAD_binding_3"/>
    <property type="match status" value="1"/>
</dbReference>
<dbReference type="PANTHER" id="PTHR47178">
    <property type="entry name" value="MONOOXYGENASE, FAD-BINDING"/>
    <property type="match status" value="1"/>
</dbReference>
<keyword evidence="2" id="KW-0285">Flavoprotein</keyword>
<dbReference type="PANTHER" id="PTHR47178:SF3">
    <property type="entry name" value="FAD-BINDING DOMAIN-CONTAINING PROTEIN"/>
    <property type="match status" value="1"/>
</dbReference>
<dbReference type="GO" id="GO:0071949">
    <property type="term" value="F:FAD binding"/>
    <property type="evidence" value="ECO:0007669"/>
    <property type="project" value="InterPro"/>
</dbReference>
<proteinExistence type="predicted"/>
<gene>
    <name evidence="7" type="ORF">R9X50_00631600</name>
</gene>
<dbReference type="AlphaFoldDB" id="A0AAQ3RBI4"/>
<comment type="cofactor">
    <cofactor evidence="1">
        <name>FAD</name>
        <dbReference type="ChEBI" id="CHEBI:57692"/>
    </cofactor>
</comment>
<accession>A0AAQ3RBI4</accession>
<feature type="domain" description="FAD-binding" evidence="6">
    <location>
        <begin position="124"/>
        <end position="365"/>
    </location>
</feature>
<dbReference type="Gene3D" id="3.50.50.60">
    <property type="entry name" value="FAD/NAD(P)-binding domain"/>
    <property type="match status" value="1"/>
</dbReference>
<evidence type="ECO:0000256" key="2">
    <source>
        <dbReference type="ARBA" id="ARBA00022630"/>
    </source>
</evidence>
<protein>
    <recommendedName>
        <fullName evidence="6">FAD-binding domain-containing protein</fullName>
    </recommendedName>
</protein>
<evidence type="ECO:0000313" key="8">
    <source>
        <dbReference type="Proteomes" id="UP001303373"/>
    </source>
</evidence>
<keyword evidence="3" id="KW-0274">FAD</keyword>
<keyword evidence="8" id="KW-1185">Reference proteome</keyword>
<organism evidence="7 8">
    <name type="scientific">Acrodontium crateriforme</name>
    <dbReference type="NCBI Taxonomy" id="150365"/>
    <lineage>
        <taxon>Eukaryota</taxon>
        <taxon>Fungi</taxon>
        <taxon>Dikarya</taxon>
        <taxon>Ascomycota</taxon>
        <taxon>Pezizomycotina</taxon>
        <taxon>Dothideomycetes</taxon>
        <taxon>Dothideomycetidae</taxon>
        <taxon>Mycosphaerellales</taxon>
        <taxon>Teratosphaeriaceae</taxon>
        <taxon>Acrodontium</taxon>
    </lineage>
</organism>
<evidence type="ECO:0000256" key="1">
    <source>
        <dbReference type="ARBA" id="ARBA00001974"/>
    </source>
</evidence>
<name>A0AAQ3RBI4_9PEZI</name>
<dbReference type="GO" id="GO:0004497">
    <property type="term" value="F:monooxygenase activity"/>
    <property type="evidence" value="ECO:0007669"/>
    <property type="project" value="UniProtKB-KW"/>
</dbReference>
<evidence type="ECO:0000256" key="4">
    <source>
        <dbReference type="ARBA" id="ARBA00023002"/>
    </source>
</evidence>
<dbReference type="InterPro" id="IPR002938">
    <property type="entry name" value="FAD-bd"/>
</dbReference>
<dbReference type="EMBL" id="CP138589">
    <property type="protein sequence ID" value="WPH03436.1"/>
    <property type="molecule type" value="Genomic_DNA"/>
</dbReference>
<dbReference type="InterPro" id="IPR036188">
    <property type="entry name" value="FAD/NAD-bd_sf"/>
</dbReference>
<evidence type="ECO:0000256" key="3">
    <source>
        <dbReference type="ARBA" id="ARBA00022827"/>
    </source>
</evidence>
<keyword evidence="4" id="KW-0560">Oxidoreductase</keyword>